<organism evidence="1 2">
    <name type="scientific">Tanacetum coccineum</name>
    <dbReference type="NCBI Taxonomy" id="301880"/>
    <lineage>
        <taxon>Eukaryota</taxon>
        <taxon>Viridiplantae</taxon>
        <taxon>Streptophyta</taxon>
        <taxon>Embryophyta</taxon>
        <taxon>Tracheophyta</taxon>
        <taxon>Spermatophyta</taxon>
        <taxon>Magnoliopsida</taxon>
        <taxon>eudicotyledons</taxon>
        <taxon>Gunneridae</taxon>
        <taxon>Pentapetalae</taxon>
        <taxon>asterids</taxon>
        <taxon>campanulids</taxon>
        <taxon>Asterales</taxon>
        <taxon>Asteraceae</taxon>
        <taxon>Asteroideae</taxon>
        <taxon>Anthemideae</taxon>
        <taxon>Anthemidinae</taxon>
        <taxon>Tanacetum</taxon>
    </lineage>
</organism>
<name>A0ABQ5FVX9_9ASTR</name>
<evidence type="ECO:0000313" key="2">
    <source>
        <dbReference type="Proteomes" id="UP001151760"/>
    </source>
</evidence>
<dbReference type="SUPFAM" id="SSF54160">
    <property type="entry name" value="Chromo domain-like"/>
    <property type="match status" value="1"/>
</dbReference>
<reference evidence="1" key="2">
    <citation type="submission" date="2022-01" db="EMBL/GenBank/DDBJ databases">
        <authorList>
            <person name="Yamashiro T."/>
            <person name="Shiraishi A."/>
            <person name="Satake H."/>
            <person name="Nakayama K."/>
        </authorList>
    </citation>
    <scope>NUCLEOTIDE SEQUENCE</scope>
</reference>
<sequence length="280" mass="31883">MSAQNVGYESVTSLYIDIGDYEYSYEHCGAKFWYGEQLKGYSKDRRVVAQAELEALLLSHSEILDAAVIPKEVGAEEVDGDSVEKVLWHQPKGMAEEAARTNKTEPLLLSHLFNFEPDWNETEFYIKWKGQSPQSSLEEIADLCPCFCRSCNCNLCLHLTYKERTNLTNEDTLNDNLGHCTFVAGVIAIDDAKCLGFALRFTLSACLQMHRSGGVAENVIISIFPWRYEVFPDYDVWNIGYYNDGCIDHPNKLTRYPTIFEHDAQNKGAHHQRSLLIISY</sequence>
<evidence type="ECO:0000313" key="1">
    <source>
        <dbReference type="EMBL" id="GJT66822.1"/>
    </source>
</evidence>
<gene>
    <name evidence="1" type="ORF">Tco_1018302</name>
</gene>
<comment type="caution">
    <text evidence="1">The sequence shown here is derived from an EMBL/GenBank/DDBJ whole genome shotgun (WGS) entry which is preliminary data.</text>
</comment>
<dbReference type="Proteomes" id="UP001151760">
    <property type="component" value="Unassembled WGS sequence"/>
</dbReference>
<accession>A0ABQ5FVX9</accession>
<dbReference type="InterPro" id="IPR016197">
    <property type="entry name" value="Chromo-like_dom_sf"/>
</dbReference>
<dbReference type="EMBL" id="BQNB010017751">
    <property type="protein sequence ID" value="GJT66822.1"/>
    <property type="molecule type" value="Genomic_DNA"/>
</dbReference>
<reference evidence="1" key="1">
    <citation type="journal article" date="2022" name="Int. J. Mol. Sci.">
        <title>Draft Genome of Tanacetum Coccineum: Genomic Comparison of Closely Related Tanacetum-Family Plants.</title>
        <authorList>
            <person name="Yamashiro T."/>
            <person name="Shiraishi A."/>
            <person name="Nakayama K."/>
            <person name="Satake H."/>
        </authorList>
    </citation>
    <scope>NUCLEOTIDE SEQUENCE</scope>
</reference>
<keyword evidence="2" id="KW-1185">Reference proteome</keyword>
<proteinExistence type="predicted"/>
<dbReference type="InterPro" id="IPR036852">
    <property type="entry name" value="Peptidase_S8/S53_dom_sf"/>
</dbReference>
<protein>
    <submittedName>
        <fullName evidence="1">Protein chromatin remodeling 5 isoform X1</fullName>
    </submittedName>
</protein>
<dbReference type="SUPFAM" id="SSF52743">
    <property type="entry name" value="Subtilisin-like"/>
    <property type="match status" value="1"/>
</dbReference>
<dbReference type="Gene3D" id="2.40.50.40">
    <property type="match status" value="1"/>
</dbReference>